<dbReference type="GO" id="GO:0000781">
    <property type="term" value="C:chromosome, telomeric region"/>
    <property type="evidence" value="ECO:0007669"/>
    <property type="project" value="UniProtKB-SubCell"/>
</dbReference>
<gene>
    <name evidence="6" type="ORF">EDB81DRAFT_770334</name>
</gene>
<keyword evidence="2" id="KW-0158">Chromosome</keyword>
<comment type="caution">
    <text evidence="6">The sequence shown here is derived from an EMBL/GenBank/DDBJ whole genome shotgun (WGS) entry which is preliminary data.</text>
</comment>
<accession>A0A9P9FSS6</accession>
<evidence type="ECO:0000256" key="1">
    <source>
        <dbReference type="ARBA" id="ARBA00004574"/>
    </source>
</evidence>
<dbReference type="EMBL" id="JAGMUV010000001">
    <property type="protein sequence ID" value="KAH7175579.1"/>
    <property type="molecule type" value="Genomic_DNA"/>
</dbReference>
<reference evidence="6" key="1">
    <citation type="journal article" date="2021" name="Nat. Commun.">
        <title>Genetic determinants of endophytism in the Arabidopsis root mycobiome.</title>
        <authorList>
            <person name="Mesny F."/>
            <person name="Miyauchi S."/>
            <person name="Thiergart T."/>
            <person name="Pickel B."/>
            <person name="Atanasova L."/>
            <person name="Karlsson M."/>
            <person name="Huettel B."/>
            <person name="Barry K.W."/>
            <person name="Haridas S."/>
            <person name="Chen C."/>
            <person name="Bauer D."/>
            <person name="Andreopoulos W."/>
            <person name="Pangilinan J."/>
            <person name="LaButti K."/>
            <person name="Riley R."/>
            <person name="Lipzen A."/>
            <person name="Clum A."/>
            <person name="Drula E."/>
            <person name="Henrissat B."/>
            <person name="Kohler A."/>
            <person name="Grigoriev I.V."/>
            <person name="Martin F.M."/>
            <person name="Hacquard S."/>
        </authorList>
    </citation>
    <scope>NUCLEOTIDE SEQUENCE</scope>
    <source>
        <strain evidence="6">MPI-CAGE-AT-0147</strain>
    </source>
</reference>
<comment type="subcellular location">
    <subcellularLocation>
        <location evidence="1">Chromosome</location>
        <location evidence="1">Telomere</location>
    </subcellularLocation>
</comment>
<dbReference type="InterPro" id="IPR012340">
    <property type="entry name" value="NA-bd_OB-fold"/>
</dbReference>
<feature type="region of interest" description="Disordered" evidence="4">
    <location>
        <begin position="182"/>
        <end position="230"/>
    </location>
</feature>
<proteinExistence type="predicted"/>
<feature type="domain" description="CST complex subunit Stn1 N-terminal" evidence="5">
    <location>
        <begin position="46"/>
        <end position="190"/>
    </location>
</feature>
<evidence type="ECO:0000313" key="6">
    <source>
        <dbReference type="EMBL" id="KAH7175579.1"/>
    </source>
</evidence>
<sequence>MADPLKPAIYPRYCFHLAPTVNSWCFLHAIDVNNLEQHAGFEGENFYFYKNLPIKWVRVVGVVVAIDELKGLRIFTVDDSSGACIQCTIPIPATAMDGAAPQEEKGAALPTYMDIGVGSVVDVKGGISFLFEDRRITIEKMVVVKSTALEVVLWEKRNRFREDVLDKPWVLRSRDIRKCKQEAEQNESKAERKRKRLKAMIEGRAAEQSAESPAEEPKAGSEKQPGITRSLDLRQILQQGGAGKYDALGL</sequence>
<dbReference type="Pfam" id="PF10451">
    <property type="entry name" value="Stn1"/>
    <property type="match status" value="1"/>
</dbReference>
<evidence type="ECO:0000259" key="5">
    <source>
        <dbReference type="Pfam" id="PF10451"/>
    </source>
</evidence>
<dbReference type="InterPro" id="IPR018856">
    <property type="entry name" value="Stn1_N"/>
</dbReference>
<keyword evidence="3" id="KW-0779">Telomere</keyword>
<evidence type="ECO:0000256" key="2">
    <source>
        <dbReference type="ARBA" id="ARBA00022454"/>
    </source>
</evidence>
<organism evidence="6 7">
    <name type="scientific">Dactylonectria macrodidyma</name>
    <dbReference type="NCBI Taxonomy" id="307937"/>
    <lineage>
        <taxon>Eukaryota</taxon>
        <taxon>Fungi</taxon>
        <taxon>Dikarya</taxon>
        <taxon>Ascomycota</taxon>
        <taxon>Pezizomycotina</taxon>
        <taxon>Sordariomycetes</taxon>
        <taxon>Hypocreomycetidae</taxon>
        <taxon>Hypocreales</taxon>
        <taxon>Nectriaceae</taxon>
        <taxon>Dactylonectria</taxon>
    </lineage>
</organism>
<keyword evidence="7" id="KW-1185">Reference proteome</keyword>
<dbReference type="OrthoDB" id="77828at2759"/>
<dbReference type="AlphaFoldDB" id="A0A9P9FSS6"/>
<dbReference type="Proteomes" id="UP000738349">
    <property type="component" value="Unassembled WGS sequence"/>
</dbReference>
<evidence type="ECO:0000313" key="7">
    <source>
        <dbReference type="Proteomes" id="UP000738349"/>
    </source>
</evidence>
<evidence type="ECO:0000256" key="4">
    <source>
        <dbReference type="SAM" id="MobiDB-lite"/>
    </source>
</evidence>
<dbReference type="SUPFAM" id="SSF50249">
    <property type="entry name" value="Nucleic acid-binding proteins"/>
    <property type="match status" value="1"/>
</dbReference>
<dbReference type="Gene3D" id="2.40.50.140">
    <property type="entry name" value="Nucleic acid-binding proteins"/>
    <property type="match status" value="1"/>
</dbReference>
<protein>
    <recommendedName>
        <fullName evidence="5">CST complex subunit Stn1 N-terminal domain-containing protein</fullName>
    </recommendedName>
</protein>
<name>A0A9P9FSS6_9HYPO</name>
<evidence type="ECO:0000256" key="3">
    <source>
        <dbReference type="ARBA" id="ARBA00022895"/>
    </source>
</evidence>